<reference evidence="6 7" key="1">
    <citation type="submission" date="2019-08" db="EMBL/GenBank/DDBJ databases">
        <authorList>
            <person name="Peeters C."/>
        </authorList>
    </citation>
    <scope>NUCLEOTIDE SEQUENCE [LARGE SCALE GENOMIC DNA]</scope>
    <source>
        <strain evidence="6 7">LMG 31108</strain>
    </source>
</reference>
<keyword evidence="7" id="KW-1185">Reference proteome</keyword>
<evidence type="ECO:0000313" key="6">
    <source>
        <dbReference type="EMBL" id="VVD59447.1"/>
    </source>
</evidence>
<dbReference type="GO" id="GO:0003700">
    <property type="term" value="F:DNA-binding transcription factor activity"/>
    <property type="evidence" value="ECO:0007669"/>
    <property type="project" value="InterPro"/>
</dbReference>
<dbReference type="PANTHER" id="PTHR30419:SF30">
    <property type="entry name" value="LYSR FAMILY TRANSCRIPTIONAL REGULATOR"/>
    <property type="match status" value="1"/>
</dbReference>
<keyword evidence="3" id="KW-0238">DNA-binding</keyword>
<dbReference type="OrthoDB" id="9157176at2"/>
<dbReference type="Pfam" id="PF00126">
    <property type="entry name" value="HTH_1"/>
    <property type="match status" value="1"/>
</dbReference>
<dbReference type="GO" id="GO:0003677">
    <property type="term" value="F:DNA binding"/>
    <property type="evidence" value="ECO:0007669"/>
    <property type="project" value="UniProtKB-KW"/>
</dbReference>
<dbReference type="PANTHER" id="PTHR30419">
    <property type="entry name" value="HTH-TYPE TRANSCRIPTIONAL REGULATOR YBHD"/>
    <property type="match status" value="1"/>
</dbReference>
<dbReference type="Pfam" id="PF03466">
    <property type="entry name" value="LysR_substrate"/>
    <property type="match status" value="1"/>
</dbReference>
<evidence type="ECO:0000259" key="5">
    <source>
        <dbReference type="PROSITE" id="PS50931"/>
    </source>
</evidence>
<dbReference type="SUPFAM" id="SSF53850">
    <property type="entry name" value="Periplasmic binding protein-like II"/>
    <property type="match status" value="1"/>
</dbReference>
<comment type="similarity">
    <text evidence="1">Belongs to the LysR transcriptional regulatory family.</text>
</comment>
<keyword evidence="2" id="KW-0805">Transcription regulation</keyword>
<dbReference type="Gene3D" id="1.10.10.10">
    <property type="entry name" value="Winged helix-like DNA-binding domain superfamily/Winged helix DNA-binding domain"/>
    <property type="match status" value="1"/>
</dbReference>
<dbReference type="GO" id="GO:0005829">
    <property type="term" value="C:cytosol"/>
    <property type="evidence" value="ECO:0007669"/>
    <property type="project" value="TreeGrafter"/>
</dbReference>
<dbReference type="SUPFAM" id="SSF46785">
    <property type="entry name" value="Winged helix' DNA-binding domain"/>
    <property type="match status" value="1"/>
</dbReference>
<dbReference type="CDD" id="cd05466">
    <property type="entry name" value="PBP2_LTTR_substrate"/>
    <property type="match status" value="1"/>
</dbReference>
<evidence type="ECO:0000256" key="4">
    <source>
        <dbReference type="ARBA" id="ARBA00023163"/>
    </source>
</evidence>
<organism evidence="6 7">
    <name type="scientific">Pandoraea anhela</name>
    <dbReference type="NCBI Taxonomy" id="2508295"/>
    <lineage>
        <taxon>Bacteria</taxon>
        <taxon>Pseudomonadati</taxon>
        <taxon>Pseudomonadota</taxon>
        <taxon>Betaproteobacteria</taxon>
        <taxon>Burkholderiales</taxon>
        <taxon>Burkholderiaceae</taxon>
        <taxon>Pandoraea</taxon>
    </lineage>
</organism>
<gene>
    <name evidence="6" type="ORF">PAN31108_00029</name>
</gene>
<dbReference type="Gene3D" id="3.40.190.290">
    <property type="match status" value="1"/>
</dbReference>
<dbReference type="EMBL" id="CABPSB010000001">
    <property type="protein sequence ID" value="VVD59447.1"/>
    <property type="molecule type" value="Genomic_DNA"/>
</dbReference>
<feature type="domain" description="HTH lysR-type" evidence="5">
    <location>
        <begin position="9"/>
        <end position="66"/>
    </location>
</feature>
<evidence type="ECO:0000313" key="7">
    <source>
        <dbReference type="Proteomes" id="UP000406256"/>
    </source>
</evidence>
<dbReference type="RefSeq" id="WP_150666897.1">
    <property type="nucleotide sequence ID" value="NZ_CABPSB010000001.1"/>
</dbReference>
<dbReference type="PROSITE" id="PS50931">
    <property type="entry name" value="HTH_LYSR"/>
    <property type="match status" value="1"/>
</dbReference>
<proteinExistence type="inferred from homology"/>
<sequence length="299" mass="32048">MTDITQSMPTLRQLELFLALATSEGIAVAGARVGMTPSATSHALRALETVLGTPIVDRGSPHLALTHAGELILPHVRDVFSSLHLIQTTAAASAGLKTGKVRVGSFGPSSSLNLLPPLLEKFKARHPGIEVHVTEKPDAEIEQDLQERRIEIGVVTLPKLQFDTHPLAIDEFVAVLPTGHPLSKSPNVSLRDLAGYPLVLTHAGSQELVSKLFSRSDIKPRVTHELSQLLSLLEFVARGQGVSVIASLAAPANFPGVVYRGLTPKASRRIGLACLQERKLSPAAHALWQYAKKMAVPKS</sequence>
<protein>
    <submittedName>
        <fullName evidence="6">Transcriptional regulator, LysR family protein</fullName>
    </submittedName>
</protein>
<keyword evidence="4" id="KW-0804">Transcription</keyword>
<dbReference type="InterPro" id="IPR036388">
    <property type="entry name" value="WH-like_DNA-bd_sf"/>
</dbReference>
<dbReference type="InterPro" id="IPR005119">
    <property type="entry name" value="LysR_subst-bd"/>
</dbReference>
<dbReference type="InterPro" id="IPR036390">
    <property type="entry name" value="WH_DNA-bd_sf"/>
</dbReference>
<dbReference type="InterPro" id="IPR000847">
    <property type="entry name" value="LysR_HTH_N"/>
</dbReference>
<dbReference type="Proteomes" id="UP000406256">
    <property type="component" value="Unassembled WGS sequence"/>
</dbReference>
<dbReference type="InterPro" id="IPR050950">
    <property type="entry name" value="HTH-type_LysR_regulators"/>
</dbReference>
<accession>A0A5E4R8I3</accession>
<evidence type="ECO:0000256" key="2">
    <source>
        <dbReference type="ARBA" id="ARBA00023015"/>
    </source>
</evidence>
<name>A0A5E4R8I3_9BURK</name>
<dbReference type="AlphaFoldDB" id="A0A5E4R8I3"/>
<evidence type="ECO:0000256" key="3">
    <source>
        <dbReference type="ARBA" id="ARBA00023125"/>
    </source>
</evidence>
<evidence type="ECO:0000256" key="1">
    <source>
        <dbReference type="ARBA" id="ARBA00009437"/>
    </source>
</evidence>